<dbReference type="InterPro" id="IPR027273">
    <property type="entry name" value="Neocarzinostatin-like"/>
</dbReference>
<keyword evidence="6" id="KW-0472">Membrane</keyword>
<feature type="transmembrane region" description="Helical" evidence="6">
    <location>
        <begin position="214"/>
        <end position="233"/>
    </location>
</feature>
<keyword evidence="6" id="KW-0812">Transmembrane</keyword>
<dbReference type="RefSeq" id="WP_260728504.1">
    <property type="nucleotide sequence ID" value="NZ_CP073721.1"/>
</dbReference>
<organism evidence="7 8">
    <name type="scientific">Dactylosporangium roseum</name>
    <dbReference type="NCBI Taxonomy" id="47989"/>
    <lineage>
        <taxon>Bacteria</taxon>
        <taxon>Bacillati</taxon>
        <taxon>Actinomycetota</taxon>
        <taxon>Actinomycetes</taxon>
        <taxon>Micromonosporales</taxon>
        <taxon>Micromonosporaceae</taxon>
        <taxon>Dactylosporangium</taxon>
    </lineage>
</organism>
<accession>A0ABY5ZFQ5</accession>
<evidence type="ECO:0000256" key="3">
    <source>
        <dbReference type="ARBA" id="ARBA00023022"/>
    </source>
</evidence>
<evidence type="ECO:0000313" key="8">
    <source>
        <dbReference type="Proteomes" id="UP001058271"/>
    </source>
</evidence>
<keyword evidence="2" id="KW-0929">Antimicrobial</keyword>
<evidence type="ECO:0000256" key="2">
    <source>
        <dbReference type="ARBA" id="ARBA00022529"/>
    </source>
</evidence>
<dbReference type="InterPro" id="IPR002186">
    <property type="entry name" value="Neocarzinostatin_fam"/>
</dbReference>
<reference evidence="7" key="1">
    <citation type="submission" date="2021-04" db="EMBL/GenBank/DDBJ databases">
        <title>Biosynthetic gene clusters of Dactylosporangioum roseum.</title>
        <authorList>
            <person name="Hartkoorn R.C."/>
            <person name="Beaudoing E."/>
            <person name="Hot D."/>
            <person name="Moureu S."/>
        </authorList>
    </citation>
    <scope>NUCLEOTIDE SEQUENCE</scope>
    <source>
        <strain evidence="7">NRRL B-16295</strain>
    </source>
</reference>
<feature type="transmembrane region" description="Helical" evidence="6">
    <location>
        <begin position="55"/>
        <end position="75"/>
    </location>
</feature>
<evidence type="ECO:0000256" key="1">
    <source>
        <dbReference type="ARBA" id="ARBA00010648"/>
    </source>
</evidence>
<dbReference type="Gene3D" id="2.60.40.230">
    <property type="entry name" value="Neocarzinostatin-like"/>
    <property type="match status" value="1"/>
</dbReference>
<evidence type="ECO:0008006" key="9">
    <source>
        <dbReference type="Google" id="ProtNLM"/>
    </source>
</evidence>
<sequence length="241" mass="24403">MVGKLYRSPTLGAKVRPNGTLFRCCGPVSRARSHQGSLGMELSTMKLSNNNIRRVAALGLMILAALALAAGPAAAATPKLSAKSSGLNAAGEMINVTGSGFAPNTGLYLALCDSAVPNGGACDLTNFKQITTNGSGGFSASMKVVAKFGTTDCATAKCVLMTNEPANPRSTTNVATLAVSFAAGAPRPSANTSATPLPTEVTAGQAETGSRLTVAWIMGGLALVAVAAGVLLYRRSRATQR</sequence>
<keyword evidence="5" id="KW-1015">Disulfide bond</keyword>
<gene>
    <name evidence="7" type="ORF">Drose_13280</name>
</gene>
<dbReference type="SUPFAM" id="SSF49319">
    <property type="entry name" value="Actinoxanthin-like"/>
    <property type="match status" value="1"/>
</dbReference>
<keyword evidence="4" id="KW-0238">DNA-binding</keyword>
<dbReference type="EMBL" id="CP073721">
    <property type="protein sequence ID" value="UWZ39104.1"/>
    <property type="molecule type" value="Genomic_DNA"/>
</dbReference>
<name>A0ABY5ZFQ5_9ACTN</name>
<proteinExistence type="inferred from homology"/>
<evidence type="ECO:0000256" key="4">
    <source>
        <dbReference type="ARBA" id="ARBA00023125"/>
    </source>
</evidence>
<evidence type="ECO:0000256" key="6">
    <source>
        <dbReference type="SAM" id="Phobius"/>
    </source>
</evidence>
<dbReference type="Proteomes" id="UP001058271">
    <property type="component" value="Chromosome"/>
</dbReference>
<evidence type="ECO:0000256" key="5">
    <source>
        <dbReference type="ARBA" id="ARBA00023157"/>
    </source>
</evidence>
<dbReference type="Pfam" id="PF00960">
    <property type="entry name" value="Neocarzinostat"/>
    <property type="match status" value="1"/>
</dbReference>
<evidence type="ECO:0000313" key="7">
    <source>
        <dbReference type="EMBL" id="UWZ39104.1"/>
    </source>
</evidence>
<keyword evidence="8" id="KW-1185">Reference proteome</keyword>
<comment type="similarity">
    <text evidence="1">Belongs to the neocarzinostatin family.</text>
</comment>
<protein>
    <recommendedName>
        <fullName evidence="9">IPT/TIG domain-containing protein</fullName>
    </recommendedName>
</protein>
<keyword evidence="6" id="KW-1133">Transmembrane helix</keyword>
<keyword evidence="3" id="KW-0044">Antibiotic</keyword>